<keyword evidence="2" id="KW-0436">Ligase</keyword>
<dbReference type="Gene3D" id="3.40.50.12780">
    <property type="entry name" value="N-terminal domain of ligase-like"/>
    <property type="match status" value="1"/>
</dbReference>
<evidence type="ECO:0000256" key="2">
    <source>
        <dbReference type="ARBA" id="ARBA00022598"/>
    </source>
</evidence>
<protein>
    <recommendedName>
        <fullName evidence="5">3-methylmercaptopropionyl-CoA ligase</fullName>
        <ecNumber evidence="4">6.2.1.44</ecNumber>
    </recommendedName>
</protein>
<evidence type="ECO:0000256" key="3">
    <source>
        <dbReference type="ARBA" id="ARBA00051915"/>
    </source>
</evidence>
<dbReference type="EMBL" id="FNTI01000001">
    <property type="protein sequence ID" value="SEE13836.1"/>
    <property type="molecule type" value="Genomic_DNA"/>
</dbReference>
<dbReference type="Proteomes" id="UP000183208">
    <property type="component" value="Unassembled WGS sequence"/>
</dbReference>
<dbReference type="FunFam" id="3.30.300.30:FF:000008">
    <property type="entry name" value="2,3-dihydroxybenzoate-AMP ligase"/>
    <property type="match status" value="1"/>
</dbReference>
<name>A0A1M7G110_9BRAD</name>
<sequence length="504" mass="55638">MTTEQIFLDERSTDRDQVLANAARAASGLEAIGVREGDAIALLLRNDFAFIEATQACALLGAYCVPINWHGKPDDVSYILDEARVLVAHADLIAPLRGALPAGLIVLMVPTPNEVEIELGKTGEPMPDDIIWPDWLSGHAPWTGEPKRSRATLIYTSGTTERPKGVKRRPSSPEQASAYAELMRTVYGVTKGCRVLIGGPLYHASPNACLRQAIAQAELMLLQTRFDAERTLAAIERHRITHAVMVPTMFIRLVKLPEQVRRRYDVSSLSWIIHTGAPCPPEIKAELMAWWGPVIYETYGGTEVGAVMLSTPQDWLAHPGSVGRLTPGARIAIYGDDGSPVAPGGIGEIFVRQPALADFTYLNQDEKRRQIERDGLISVGDVGYMKDDRLYLCDRRSDMVISGGVNIYPAEIEQALVQCPGVRDCAVFGIPDDDLGETLMAVVEAAPDATISADDIRAFLRPRLARYKVPRDITFQDSLPREESGKIFKRRLRDPFWESTGRRI</sequence>
<reference evidence="8 9" key="1">
    <citation type="submission" date="2016-10" db="EMBL/GenBank/DDBJ databases">
        <authorList>
            <person name="de Groot N.N."/>
        </authorList>
    </citation>
    <scope>NUCLEOTIDE SEQUENCE [LARGE SCALE GENOMIC DNA]</scope>
    <source>
        <strain evidence="8 9">GAS522</strain>
    </source>
</reference>
<evidence type="ECO:0000259" key="6">
    <source>
        <dbReference type="Pfam" id="PF00501"/>
    </source>
</evidence>
<dbReference type="PANTHER" id="PTHR43201:SF5">
    <property type="entry name" value="MEDIUM-CHAIN ACYL-COA LIGASE ACSF2, MITOCHONDRIAL"/>
    <property type="match status" value="1"/>
</dbReference>
<dbReference type="Pfam" id="PF13193">
    <property type="entry name" value="AMP-binding_C"/>
    <property type="match status" value="1"/>
</dbReference>
<dbReference type="EC" id="6.2.1.44" evidence="4"/>
<comment type="similarity">
    <text evidence="1">Belongs to the ATP-dependent AMP-binding enzyme family.</text>
</comment>
<proteinExistence type="inferred from homology"/>
<feature type="domain" description="AMP-binding enzyme C-terminal" evidence="7">
    <location>
        <begin position="411"/>
        <end position="486"/>
    </location>
</feature>
<dbReference type="InterPro" id="IPR000873">
    <property type="entry name" value="AMP-dep_synth/lig_dom"/>
</dbReference>
<dbReference type="AlphaFoldDB" id="A0A1M7G110"/>
<dbReference type="GO" id="GO:0031956">
    <property type="term" value="F:medium-chain fatty acid-CoA ligase activity"/>
    <property type="evidence" value="ECO:0007669"/>
    <property type="project" value="TreeGrafter"/>
</dbReference>
<dbReference type="SUPFAM" id="SSF56801">
    <property type="entry name" value="Acetyl-CoA synthetase-like"/>
    <property type="match status" value="1"/>
</dbReference>
<evidence type="ECO:0000256" key="4">
    <source>
        <dbReference type="ARBA" id="ARBA00066616"/>
    </source>
</evidence>
<dbReference type="GO" id="GO:0006631">
    <property type="term" value="P:fatty acid metabolic process"/>
    <property type="evidence" value="ECO:0007669"/>
    <property type="project" value="TreeGrafter"/>
</dbReference>
<dbReference type="PANTHER" id="PTHR43201">
    <property type="entry name" value="ACYL-COA SYNTHETASE"/>
    <property type="match status" value="1"/>
</dbReference>
<evidence type="ECO:0000256" key="5">
    <source>
        <dbReference type="ARBA" id="ARBA00067668"/>
    </source>
</evidence>
<dbReference type="Pfam" id="PF00501">
    <property type="entry name" value="AMP-binding"/>
    <property type="match status" value="1"/>
</dbReference>
<evidence type="ECO:0000259" key="7">
    <source>
        <dbReference type="Pfam" id="PF13193"/>
    </source>
</evidence>
<organism evidence="8 9">
    <name type="scientific">Bradyrhizobium lablabi</name>
    <dbReference type="NCBI Taxonomy" id="722472"/>
    <lineage>
        <taxon>Bacteria</taxon>
        <taxon>Pseudomonadati</taxon>
        <taxon>Pseudomonadota</taxon>
        <taxon>Alphaproteobacteria</taxon>
        <taxon>Hyphomicrobiales</taxon>
        <taxon>Nitrobacteraceae</taxon>
        <taxon>Bradyrhizobium</taxon>
    </lineage>
</organism>
<gene>
    <name evidence="8" type="ORF">SAMN05444171_6388</name>
</gene>
<comment type="catalytic activity">
    <reaction evidence="3">
        <text>3-(methylsulfanyl)propanoate + ATP + CoA = 3-(methylsulfanyl)propanoyl-CoA + AMP + diphosphate</text>
        <dbReference type="Rhea" id="RHEA:43052"/>
        <dbReference type="ChEBI" id="CHEBI:30616"/>
        <dbReference type="ChEBI" id="CHEBI:33019"/>
        <dbReference type="ChEBI" id="CHEBI:49016"/>
        <dbReference type="ChEBI" id="CHEBI:57287"/>
        <dbReference type="ChEBI" id="CHEBI:82815"/>
        <dbReference type="ChEBI" id="CHEBI:456215"/>
        <dbReference type="EC" id="6.2.1.44"/>
    </reaction>
    <physiologicalReaction direction="left-to-right" evidence="3">
        <dbReference type="Rhea" id="RHEA:43053"/>
    </physiologicalReaction>
</comment>
<feature type="domain" description="AMP-dependent synthetase/ligase" evidence="6">
    <location>
        <begin position="16"/>
        <end position="357"/>
    </location>
</feature>
<evidence type="ECO:0000313" key="8">
    <source>
        <dbReference type="EMBL" id="SEE13836.1"/>
    </source>
</evidence>
<dbReference type="RefSeq" id="WP_074827535.1">
    <property type="nucleotide sequence ID" value="NZ_FNTI01000001.1"/>
</dbReference>
<dbReference type="InterPro" id="IPR042099">
    <property type="entry name" value="ANL_N_sf"/>
</dbReference>
<dbReference type="NCBIfam" id="NF009071">
    <property type="entry name" value="PRK12406.1"/>
    <property type="match status" value="1"/>
</dbReference>
<dbReference type="InterPro" id="IPR025110">
    <property type="entry name" value="AMP-bd_C"/>
</dbReference>
<accession>A0A1M7G110</accession>
<dbReference type="Gene3D" id="3.30.300.30">
    <property type="match status" value="1"/>
</dbReference>
<evidence type="ECO:0000256" key="1">
    <source>
        <dbReference type="ARBA" id="ARBA00006432"/>
    </source>
</evidence>
<dbReference type="InterPro" id="IPR045851">
    <property type="entry name" value="AMP-bd_C_sf"/>
</dbReference>
<dbReference type="OrthoDB" id="9803968at2"/>
<evidence type="ECO:0000313" key="9">
    <source>
        <dbReference type="Proteomes" id="UP000183208"/>
    </source>
</evidence>